<feature type="transmembrane region" description="Helical" evidence="1">
    <location>
        <begin position="7"/>
        <end position="25"/>
    </location>
</feature>
<dbReference type="Proteomes" id="UP000775179">
    <property type="component" value="Unassembled WGS sequence"/>
</dbReference>
<evidence type="ECO:0008006" key="4">
    <source>
        <dbReference type="Google" id="ProtNLM"/>
    </source>
</evidence>
<evidence type="ECO:0000256" key="1">
    <source>
        <dbReference type="SAM" id="Phobius"/>
    </source>
</evidence>
<sequence>MKIALKILFFLPTIIFSLLIILDLFDFTYKLFKLKKSSSNLKFKYISKINILNKVSLICGIIIVLTTIHSRHIDFWSLAGLYLVETTLIDSCTVFSDDFIFIQKVKIPYTTIESLLCQKSDISKSKKRTLLIRSENKKEITLFTNKKNSDFLISYLKDKNDKISVNFEQL</sequence>
<accession>A0ABD4RFB0</accession>
<dbReference type="GeneID" id="66301011"/>
<name>A0ABD4RFB0_9CLOT</name>
<dbReference type="RefSeq" id="WP_021875000.1">
    <property type="nucleotide sequence ID" value="NZ_CP018624.1"/>
</dbReference>
<dbReference type="AlphaFoldDB" id="A0ABD4RFB0"/>
<comment type="caution">
    <text evidence="2">The sequence shown here is derived from an EMBL/GenBank/DDBJ whole genome shotgun (WGS) entry which is preliminary data.</text>
</comment>
<feature type="transmembrane region" description="Helical" evidence="1">
    <location>
        <begin position="45"/>
        <end position="68"/>
    </location>
</feature>
<keyword evidence="1" id="KW-0472">Membrane</keyword>
<evidence type="ECO:0000313" key="3">
    <source>
        <dbReference type="Proteomes" id="UP000775179"/>
    </source>
</evidence>
<evidence type="ECO:0000313" key="2">
    <source>
        <dbReference type="EMBL" id="MBX7289756.1"/>
    </source>
</evidence>
<gene>
    <name evidence="2" type="ORF">K4H94_01655</name>
</gene>
<keyword evidence="1" id="KW-0812">Transmembrane</keyword>
<organism evidence="2 3">
    <name type="scientific">Clostridium chauvoei</name>
    <dbReference type="NCBI Taxonomy" id="46867"/>
    <lineage>
        <taxon>Bacteria</taxon>
        <taxon>Bacillati</taxon>
        <taxon>Bacillota</taxon>
        <taxon>Clostridia</taxon>
        <taxon>Eubacteriales</taxon>
        <taxon>Clostridiaceae</taxon>
        <taxon>Clostridium</taxon>
    </lineage>
</organism>
<reference evidence="2 3" key="1">
    <citation type="submission" date="2021-08" db="EMBL/GenBank/DDBJ databases">
        <title>Genome sequence analysis of Clostridium chauvoei strains of European origin and evaluation of typing options for outbreak investigations.</title>
        <authorList>
            <person name="Abdel-Glil M."/>
            <person name="Thomas P."/>
            <person name="Seyboldt C."/>
        </authorList>
    </citation>
    <scope>NUCLEOTIDE SEQUENCE [LARGE SCALE GENOMIC DNA]</scope>
    <source>
        <strain evidence="2 3">S0260-09</strain>
    </source>
</reference>
<keyword evidence="1" id="KW-1133">Transmembrane helix</keyword>
<protein>
    <recommendedName>
        <fullName evidence="4">DUF5673 domain-containing protein</fullName>
    </recommendedName>
</protein>
<proteinExistence type="predicted"/>
<dbReference type="KEGG" id="cchv:BTM20_03980"/>
<dbReference type="EMBL" id="JAIFTX010000003">
    <property type="protein sequence ID" value="MBX7289756.1"/>
    <property type="molecule type" value="Genomic_DNA"/>
</dbReference>